<dbReference type="PANTHER" id="PTHR30566">
    <property type="entry name" value="YNAI-RELATED MECHANOSENSITIVE ION CHANNEL"/>
    <property type="match status" value="1"/>
</dbReference>
<evidence type="ECO:0000313" key="8">
    <source>
        <dbReference type="Proteomes" id="UP000255297"/>
    </source>
</evidence>
<feature type="transmembrane region" description="Helical" evidence="5">
    <location>
        <begin position="101"/>
        <end position="123"/>
    </location>
</feature>
<keyword evidence="4 5" id="KW-0472">Membrane</keyword>
<evidence type="ECO:0000256" key="3">
    <source>
        <dbReference type="ARBA" id="ARBA00022989"/>
    </source>
</evidence>
<dbReference type="OrthoDB" id="9792218at2"/>
<dbReference type="AlphaFoldDB" id="A0A378LS11"/>
<reference evidence="7 8" key="1">
    <citation type="submission" date="2018-06" db="EMBL/GenBank/DDBJ databases">
        <authorList>
            <consortium name="Pathogen Informatics"/>
            <person name="Doyle S."/>
        </authorList>
    </citation>
    <scope>NUCLEOTIDE SEQUENCE [LARGE SCALE GENOMIC DNA]</scope>
    <source>
        <strain evidence="7 8">NCTC11532</strain>
    </source>
</reference>
<dbReference type="Gene3D" id="1.10.287.1260">
    <property type="match status" value="1"/>
</dbReference>
<dbReference type="SUPFAM" id="SSF50182">
    <property type="entry name" value="Sm-like ribonucleoproteins"/>
    <property type="match status" value="1"/>
</dbReference>
<dbReference type="InterPro" id="IPR006685">
    <property type="entry name" value="MscS_channel_2nd"/>
</dbReference>
<dbReference type="GO" id="GO:0016020">
    <property type="term" value="C:membrane"/>
    <property type="evidence" value="ECO:0007669"/>
    <property type="project" value="UniProtKB-SubCell"/>
</dbReference>
<proteinExistence type="predicted"/>
<keyword evidence="2 5" id="KW-0812">Transmembrane</keyword>
<feature type="transmembrane region" description="Helical" evidence="5">
    <location>
        <begin position="212"/>
        <end position="231"/>
    </location>
</feature>
<evidence type="ECO:0000259" key="6">
    <source>
        <dbReference type="Pfam" id="PF00924"/>
    </source>
</evidence>
<keyword evidence="3 5" id="KW-1133">Transmembrane helix</keyword>
<accession>A0A378LS11</accession>
<dbReference type="InterPro" id="IPR010920">
    <property type="entry name" value="LSM_dom_sf"/>
</dbReference>
<protein>
    <submittedName>
        <fullName evidence="7">Small-conductance mechanosensitive channel</fullName>
    </submittedName>
</protein>
<gene>
    <name evidence="7" type="primary">kefA</name>
    <name evidence="7" type="ORF">NCTC11532_00794</name>
</gene>
<feature type="domain" description="Mechanosensitive ion channel MscS" evidence="6">
    <location>
        <begin position="235"/>
        <end position="300"/>
    </location>
</feature>
<organism evidence="7 8">
    <name type="scientific">Legionella wadsworthii</name>
    <dbReference type="NCBI Taxonomy" id="28088"/>
    <lineage>
        <taxon>Bacteria</taxon>
        <taxon>Pseudomonadati</taxon>
        <taxon>Pseudomonadota</taxon>
        <taxon>Gammaproteobacteria</taxon>
        <taxon>Legionellales</taxon>
        <taxon>Legionellaceae</taxon>
        <taxon>Legionella</taxon>
    </lineage>
</organism>
<dbReference type="RefSeq" id="WP_051635482.1">
    <property type="nucleotide sequence ID" value="NZ_CAAAIS010000011.1"/>
</dbReference>
<dbReference type="STRING" id="1122170.GCA_000701265_03154"/>
<dbReference type="InterPro" id="IPR023408">
    <property type="entry name" value="MscS_beta-dom_sf"/>
</dbReference>
<sequence>MNSQTGIISSEFSTLKEIKGVAFPPICFLAFISLLHLFYNLGSSHIKYLRDLFGEIATYELYTYWIGFMLGLYWLLIRVLNKSNELFSHGSIFSGHLSLRIIFPFISTVMRVIFWLISINLFIQYAPTSDLTSYFLNKISSVLIIAALAWLLIRLSDVISALLLQHYNKSEIGANTRKIRTQILIMKRFLAGLIFLLALGASFMLFDNVRALGASVLTTAGIFGLVVTFAAQRSLGSVFAGLEIAWTQPIKIGDLVMIENEFGTIEEISFRSVIIKLWDLRRLTVPTHYFLEKPFQNWSRNEINNLIGAVSLYVDFTLPLAKLRNKVTDILKSSALWDGKTCKIQVYDLQEHVMQVRILVSAQNADDLSNLRCEIREKVIQYIVENYPRALPMTRASSTVPLNLERKEGTGN</sequence>
<dbReference type="PANTHER" id="PTHR30566:SF25">
    <property type="entry name" value="INNER MEMBRANE PROTEIN"/>
    <property type="match status" value="1"/>
</dbReference>
<evidence type="ECO:0000256" key="5">
    <source>
        <dbReference type="SAM" id="Phobius"/>
    </source>
</evidence>
<evidence type="ECO:0000256" key="4">
    <source>
        <dbReference type="ARBA" id="ARBA00023136"/>
    </source>
</evidence>
<feature type="transmembrane region" description="Helical" evidence="5">
    <location>
        <begin position="143"/>
        <end position="164"/>
    </location>
</feature>
<comment type="subcellular location">
    <subcellularLocation>
        <location evidence="1">Membrane</location>
    </subcellularLocation>
</comment>
<keyword evidence="8" id="KW-1185">Reference proteome</keyword>
<name>A0A378LS11_9GAMM</name>
<dbReference type="Pfam" id="PF00924">
    <property type="entry name" value="MS_channel_2nd"/>
    <property type="match status" value="1"/>
</dbReference>
<evidence type="ECO:0000313" key="7">
    <source>
        <dbReference type="EMBL" id="STY28619.1"/>
    </source>
</evidence>
<evidence type="ECO:0000256" key="2">
    <source>
        <dbReference type="ARBA" id="ARBA00022692"/>
    </source>
</evidence>
<dbReference type="Gene3D" id="2.30.30.60">
    <property type="match status" value="1"/>
</dbReference>
<dbReference type="EMBL" id="UGPB01000001">
    <property type="protein sequence ID" value="STY28619.1"/>
    <property type="molecule type" value="Genomic_DNA"/>
</dbReference>
<dbReference type="Proteomes" id="UP000255297">
    <property type="component" value="Unassembled WGS sequence"/>
</dbReference>
<feature type="transmembrane region" description="Helical" evidence="5">
    <location>
        <begin position="185"/>
        <end position="206"/>
    </location>
</feature>
<feature type="transmembrane region" description="Helical" evidence="5">
    <location>
        <begin position="21"/>
        <end position="41"/>
    </location>
</feature>
<feature type="transmembrane region" description="Helical" evidence="5">
    <location>
        <begin position="61"/>
        <end position="80"/>
    </location>
</feature>
<evidence type="ECO:0000256" key="1">
    <source>
        <dbReference type="ARBA" id="ARBA00004370"/>
    </source>
</evidence>
<dbReference type="GO" id="GO:0008381">
    <property type="term" value="F:mechanosensitive monoatomic ion channel activity"/>
    <property type="evidence" value="ECO:0007669"/>
    <property type="project" value="UniProtKB-ARBA"/>
</dbReference>